<evidence type="ECO:0008006" key="4">
    <source>
        <dbReference type="Google" id="ProtNLM"/>
    </source>
</evidence>
<keyword evidence="1" id="KW-1133">Transmembrane helix</keyword>
<dbReference type="RefSeq" id="WP_131598491.1">
    <property type="nucleotide sequence ID" value="NZ_CBDBYK010000001.1"/>
</dbReference>
<name>A0A4R0XXH0_9MOLU</name>
<dbReference type="Proteomes" id="UP000294192">
    <property type="component" value="Unassembled WGS sequence"/>
</dbReference>
<evidence type="ECO:0000313" key="2">
    <source>
        <dbReference type="EMBL" id="TCG11724.1"/>
    </source>
</evidence>
<organism evidence="2 3">
    <name type="scientific">Mycoplasma marinum</name>
    <dbReference type="NCBI Taxonomy" id="1937190"/>
    <lineage>
        <taxon>Bacteria</taxon>
        <taxon>Bacillati</taxon>
        <taxon>Mycoplasmatota</taxon>
        <taxon>Mollicutes</taxon>
        <taxon>Mycoplasmataceae</taxon>
        <taxon>Mycoplasma</taxon>
    </lineage>
</organism>
<feature type="transmembrane region" description="Helical" evidence="1">
    <location>
        <begin position="36"/>
        <end position="57"/>
    </location>
</feature>
<evidence type="ECO:0000313" key="3">
    <source>
        <dbReference type="Proteomes" id="UP000294192"/>
    </source>
</evidence>
<feature type="transmembrane region" description="Helical" evidence="1">
    <location>
        <begin position="12"/>
        <end position="30"/>
    </location>
</feature>
<keyword evidence="1" id="KW-0812">Transmembrane</keyword>
<dbReference type="AlphaFoldDB" id="A0A4R0XXH0"/>
<protein>
    <recommendedName>
        <fullName evidence="4">DUF3899 domain-containing protein</fullName>
    </recommendedName>
</protein>
<accession>A0A4R0XXH0</accession>
<feature type="transmembrane region" description="Helical" evidence="1">
    <location>
        <begin position="106"/>
        <end position="126"/>
    </location>
</feature>
<proteinExistence type="predicted"/>
<sequence length="127" mass="14884">MKKLFNKYDLGWFIVLFLAISITLMSMMLAHCSYKLISHVYFGLTIVGFCGILFSWISRKKDNAIYKKGNKKITDSDKRIIEHYTFSQKYNMDSFRQAKTRQAIRFLTIIILPTLVCFSISLIFAFI</sequence>
<keyword evidence="1" id="KW-0472">Membrane</keyword>
<keyword evidence="3" id="KW-1185">Reference proteome</keyword>
<reference evidence="2 3" key="1">
    <citation type="submission" date="2018-02" db="EMBL/GenBank/DDBJ databases">
        <title>Mycoplasma marinum and Mycoplasma todarodis sp. nov., moderately halophilic and psychrotolerant mycoplasmas isolated from cephalopods.</title>
        <authorList>
            <person name="Viver T."/>
        </authorList>
    </citation>
    <scope>NUCLEOTIDE SEQUENCE [LARGE SCALE GENOMIC DNA]</scope>
    <source>
        <strain evidence="2 3">PE</strain>
    </source>
</reference>
<dbReference type="EMBL" id="PSZO01000003">
    <property type="protein sequence ID" value="TCG11724.1"/>
    <property type="molecule type" value="Genomic_DNA"/>
</dbReference>
<evidence type="ECO:0000256" key="1">
    <source>
        <dbReference type="SAM" id="Phobius"/>
    </source>
</evidence>
<comment type="caution">
    <text evidence="2">The sequence shown here is derived from an EMBL/GenBank/DDBJ whole genome shotgun (WGS) entry which is preliminary data.</text>
</comment>
<gene>
    <name evidence="2" type="ORF">C4B24_01050</name>
</gene>